<feature type="domain" description="FAD-binding PCMH-type" evidence="4">
    <location>
        <begin position="1"/>
        <end position="167"/>
    </location>
</feature>
<protein>
    <submittedName>
        <fullName evidence="5">CO/xanthine dehydrogenase FAD-binding subunit</fullName>
    </submittedName>
</protein>
<dbReference type="EMBL" id="PVTF01000007">
    <property type="protein sequence ID" value="PRY39782.1"/>
    <property type="molecule type" value="Genomic_DNA"/>
</dbReference>
<dbReference type="PANTHER" id="PTHR42659">
    <property type="entry name" value="XANTHINE DEHYDROGENASE SUBUNIT C-RELATED"/>
    <property type="match status" value="1"/>
</dbReference>
<dbReference type="InterPro" id="IPR036318">
    <property type="entry name" value="FAD-bd_PCMH-like_sf"/>
</dbReference>
<proteinExistence type="predicted"/>
<dbReference type="InterPro" id="IPR036683">
    <property type="entry name" value="CO_DH_flav_C_dom_sf"/>
</dbReference>
<gene>
    <name evidence="5" type="ORF">CLV43_107369</name>
</gene>
<dbReference type="InterPro" id="IPR016169">
    <property type="entry name" value="FAD-bd_PCMH_sub2"/>
</dbReference>
<dbReference type="GO" id="GO:0016491">
    <property type="term" value="F:oxidoreductase activity"/>
    <property type="evidence" value="ECO:0007669"/>
    <property type="project" value="UniProtKB-KW"/>
</dbReference>
<evidence type="ECO:0000313" key="5">
    <source>
        <dbReference type="EMBL" id="PRY39782.1"/>
    </source>
</evidence>
<dbReference type="OrthoDB" id="9793944at2"/>
<dbReference type="PROSITE" id="PS51387">
    <property type="entry name" value="FAD_PCMH"/>
    <property type="match status" value="1"/>
</dbReference>
<reference evidence="5 6" key="1">
    <citation type="submission" date="2018-03" db="EMBL/GenBank/DDBJ databases">
        <title>Genomic Encyclopedia of Archaeal and Bacterial Type Strains, Phase II (KMG-II): from individual species to whole genera.</title>
        <authorList>
            <person name="Goeker M."/>
        </authorList>
    </citation>
    <scope>NUCLEOTIDE SEQUENCE [LARGE SCALE GENOMIC DNA]</scope>
    <source>
        <strain evidence="5 6">DSM 44720</strain>
    </source>
</reference>
<comment type="caution">
    <text evidence="5">The sequence shown here is derived from an EMBL/GenBank/DDBJ whole genome shotgun (WGS) entry which is preliminary data.</text>
</comment>
<dbReference type="RefSeq" id="WP_106189682.1">
    <property type="nucleotide sequence ID" value="NZ_PVTF01000007.1"/>
</dbReference>
<dbReference type="InterPro" id="IPR002346">
    <property type="entry name" value="Mopterin_DH_FAD-bd"/>
</dbReference>
<evidence type="ECO:0000256" key="2">
    <source>
        <dbReference type="ARBA" id="ARBA00022827"/>
    </source>
</evidence>
<evidence type="ECO:0000256" key="3">
    <source>
        <dbReference type="ARBA" id="ARBA00023002"/>
    </source>
</evidence>
<evidence type="ECO:0000313" key="6">
    <source>
        <dbReference type="Proteomes" id="UP000239494"/>
    </source>
</evidence>
<evidence type="ECO:0000259" key="4">
    <source>
        <dbReference type="PROSITE" id="PS51387"/>
    </source>
</evidence>
<name>A0A2T0T299_9PSEU</name>
<keyword evidence="1" id="KW-0285">Flavoprotein</keyword>
<dbReference type="InterPro" id="IPR051312">
    <property type="entry name" value="Diverse_Substr_Oxidored"/>
</dbReference>
<dbReference type="Gene3D" id="3.30.390.50">
    <property type="entry name" value="CO dehydrogenase flavoprotein, C-terminal domain"/>
    <property type="match status" value="1"/>
</dbReference>
<dbReference type="Proteomes" id="UP000239494">
    <property type="component" value="Unassembled WGS sequence"/>
</dbReference>
<sequence length="273" mass="27573">MTPRYSAPRDLVGVTAALADGDGVVVGGGTMVVPDMTHGRTRAAALVDLSRAGLAGVTAGADGVVVGAMTTYTDLVEAGVPLLSSVATGITGGPQIRNRGTAGGSACYANPASDVPACLVALDARMRLASAGGKREVPAAGFFLGGFRTARRPDEVLAEVVLPQLGNALLGYVKFKLAESSWPIVTAATVAVPGTALRVVVGGAAAVPVVVAVDRPSAGSGDPAWRDHVREAVHTALDAAEPWSDVLAPAAYRRRIAPAIAARSAAHALEEDR</sequence>
<organism evidence="5 6">
    <name type="scientific">Umezawaea tangerina</name>
    <dbReference type="NCBI Taxonomy" id="84725"/>
    <lineage>
        <taxon>Bacteria</taxon>
        <taxon>Bacillati</taxon>
        <taxon>Actinomycetota</taxon>
        <taxon>Actinomycetes</taxon>
        <taxon>Pseudonocardiales</taxon>
        <taxon>Pseudonocardiaceae</taxon>
        <taxon>Umezawaea</taxon>
    </lineage>
</organism>
<dbReference type="Gene3D" id="3.30.465.10">
    <property type="match status" value="1"/>
</dbReference>
<evidence type="ECO:0000256" key="1">
    <source>
        <dbReference type="ARBA" id="ARBA00022630"/>
    </source>
</evidence>
<dbReference type="GO" id="GO:0071949">
    <property type="term" value="F:FAD binding"/>
    <property type="evidence" value="ECO:0007669"/>
    <property type="project" value="InterPro"/>
</dbReference>
<keyword evidence="3" id="KW-0560">Oxidoreductase</keyword>
<dbReference type="Pfam" id="PF00941">
    <property type="entry name" value="FAD_binding_5"/>
    <property type="match status" value="1"/>
</dbReference>
<keyword evidence="6" id="KW-1185">Reference proteome</keyword>
<dbReference type="SUPFAM" id="SSF55447">
    <property type="entry name" value="CO dehydrogenase flavoprotein C-terminal domain-like"/>
    <property type="match status" value="1"/>
</dbReference>
<accession>A0A2T0T299</accession>
<dbReference type="PANTHER" id="PTHR42659:SF2">
    <property type="entry name" value="XANTHINE DEHYDROGENASE SUBUNIT C-RELATED"/>
    <property type="match status" value="1"/>
</dbReference>
<dbReference type="AlphaFoldDB" id="A0A2T0T299"/>
<dbReference type="Gene3D" id="3.30.43.10">
    <property type="entry name" value="Uridine Diphospho-n-acetylenolpyruvylglucosamine Reductase, domain 2"/>
    <property type="match status" value="1"/>
</dbReference>
<dbReference type="InterPro" id="IPR016166">
    <property type="entry name" value="FAD-bd_PCMH"/>
</dbReference>
<dbReference type="SUPFAM" id="SSF56176">
    <property type="entry name" value="FAD-binding/transporter-associated domain-like"/>
    <property type="match status" value="1"/>
</dbReference>
<dbReference type="InterPro" id="IPR016167">
    <property type="entry name" value="FAD-bd_PCMH_sub1"/>
</dbReference>
<keyword evidence="2" id="KW-0274">FAD</keyword>